<name>A0A832EEB5_9BACT</name>
<keyword evidence="1" id="KW-1133">Transmembrane helix</keyword>
<sequence>MFKGMPKIFWIGMLLLYGYFFLFFILEITIPKFPLTKFLGVPACYVYNWLVGLWIINMIVAAIFYIAEEAREARLGQK</sequence>
<gene>
    <name evidence="2" type="ORF">ENS06_13170</name>
</gene>
<protein>
    <recommendedName>
        <fullName evidence="3">Solute:sodium symporter small subunit</fullName>
    </recommendedName>
</protein>
<dbReference type="AlphaFoldDB" id="A0A832EEB5"/>
<feature type="transmembrane region" description="Helical" evidence="1">
    <location>
        <begin position="46"/>
        <end position="67"/>
    </location>
</feature>
<evidence type="ECO:0008006" key="3">
    <source>
        <dbReference type="Google" id="ProtNLM"/>
    </source>
</evidence>
<dbReference type="EMBL" id="DSTK01000039">
    <property type="protein sequence ID" value="HFK98256.1"/>
    <property type="molecule type" value="Genomic_DNA"/>
</dbReference>
<keyword evidence="1" id="KW-0472">Membrane</keyword>
<evidence type="ECO:0000313" key="2">
    <source>
        <dbReference type="EMBL" id="HFK98256.1"/>
    </source>
</evidence>
<feature type="transmembrane region" description="Helical" evidence="1">
    <location>
        <begin position="7"/>
        <end position="26"/>
    </location>
</feature>
<accession>A0A832EEB5</accession>
<reference evidence="2" key="1">
    <citation type="journal article" date="2020" name="mSystems">
        <title>Genome- and Community-Level Interaction Insights into Carbon Utilization and Element Cycling Functions of Hydrothermarchaeota in Hydrothermal Sediment.</title>
        <authorList>
            <person name="Zhou Z."/>
            <person name="Liu Y."/>
            <person name="Xu W."/>
            <person name="Pan J."/>
            <person name="Luo Z.H."/>
            <person name="Li M."/>
        </authorList>
    </citation>
    <scope>NUCLEOTIDE SEQUENCE [LARGE SCALE GENOMIC DNA]</scope>
    <source>
        <strain evidence="2">SpSt-456</strain>
    </source>
</reference>
<organism evidence="2">
    <name type="scientific">Desulfacinum infernum</name>
    <dbReference type="NCBI Taxonomy" id="35837"/>
    <lineage>
        <taxon>Bacteria</taxon>
        <taxon>Pseudomonadati</taxon>
        <taxon>Thermodesulfobacteriota</taxon>
        <taxon>Syntrophobacteria</taxon>
        <taxon>Syntrophobacterales</taxon>
        <taxon>Syntrophobacteraceae</taxon>
        <taxon>Desulfacinum</taxon>
    </lineage>
</organism>
<keyword evidence="1" id="KW-0812">Transmembrane</keyword>
<comment type="caution">
    <text evidence="2">The sequence shown here is derived from an EMBL/GenBank/DDBJ whole genome shotgun (WGS) entry which is preliminary data.</text>
</comment>
<proteinExistence type="predicted"/>
<evidence type="ECO:0000256" key="1">
    <source>
        <dbReference type="SAM" id="Phobius"/>
    </source>
</evidence>